<dbReference type="PANTHER" id="PTHR12366:SF29">
    <property type="entry name" value="ASPARTYL BETA-HYDROXYLASE, ISOFORM L"/>
    <property type="match status" value="1"/>
</dbReference>
<dbReference type="AlphaFoldDB" id="A0ABD3PE86"/>
<keyword evidence="8" id="KW-1185">Reference proteome</keyword>
<proteinExistence type="inferred from homology"/>
<comment type="caution">
    <text evidence="7">The sequence shown here is derived from an EMBL/GenBank/DDBJ whole genome shotgun (WGS) entry which is preliminary data.</text>
</comment>
<evidence type="ECO:0000256" key="5">
    <source>
        <dbReference type="PROSITE-ProRule" id="PRU00134"/>
    </source>
</evidence>
<sequence length="461" mass="52873">MDDFSLFSDWKLCSSCGLPPSDHGDTNKSEQNTKLLSCSRCHSAAYPNVRCQRAHWNSGHKHQCKKLQNAIKPLLELMKWHHRCNEGMEDSEYTSWITTDMIGDFLIDKNRALWQRGVEEWDNTQYSSAMDMFQRYLSPYQNAWYTFPNKRPFFVQQLSDTDKNRFCESALRLAKRLLFCAYCELDGDQIDSARQRLAQSLSLLITIQSLPACPKREVKTNMDDAWMELTLSMEEIPSDRVIARHVAKMAINTKSCEWVNPLQRPGYMAKVPLDGISFIPREQHHLGSGQRGSGHDDHRVVIGRSWTEYVLFGTGAFSESDNDAPVTKQLIRKYVPDAISLARMGGGEVIFSRLAGGTHIQAHCGPTNIRWTAHLGLVVPGSTKDCRIRVAEEWHSWEAGRLLLFDDSYEHEVVNNTNEERVVLLMRLWHPQIDSSTRNEVLMGALSMKEESVNKRYYPPK</sequence>
<dbReference type="Gene3D" id="6.10.140.2220">
    <property type="match status" value="1"/>
</dbReference>
<keyword evidence="2" id="KW-0479">Metal-binding</keyword>
<organism evidence="7 8">
    <name type="scientific">Cyclotella cryptica</name>
    <dbReference type="NCBI Taxonomy" id="29204"/>
    <lineage>
        <taxon>Eukaryota</taxon>
        <taxon>Sar</taxon>
        <taxon>Stramenopiles</taxon>
        <taxon>Ochrophyta</taxon>
        <taxon>Bacillariophyta</taxon>
        <taxon>Coscinodiscophyceae</taxon>
        <taxon>Thalassiosirophycidae</taxon>
        <taxon>Stephanodiscales</taxon>
        <taxon>Stephanodiscaceae</taxon>
        <taxon>Cyclotella</taxon>
    </lineage>
</organism>
<dbReference type="InterPro" id="IPR027443">
    <property type="entry name" value="IPNS-like_sf"/>
</dbReference>
<dbReference type="PANTHER" id="PTHR12366">
    <property type="entry name" value="ASPARTYL/ASPARAGINYL BETA-HYDROXYLASE"/>
    <property type="match status" value="1"/>
</dbReference>
<evidence type="ECO:0000256" key="3">
    <source>
        <dbReference type="ARBA" id="ARBA00022771"/>
    </source>
</evidence>
<dbReference type="Pfam" id="PF05118">
    <property type="entry name" value="Asp_Arg_Hydrox"/>
    <property type="match status" value="1"/>
</dbReference>
<comment type="similarity">
    <text evidence="1">Belongs to the aspartyl/asparaginyl beta-hydroxylase family.</text>
</comment>
<dbReference type="InterPro" id="IPR002893">
    <property type="entry name" value="Znf_MYND"/>
</dbReference>
<dbReference type="Pfam" id="PF01753">
    <property type="entry name" value="zf-MYND"/>
    <property type="match status" value="1"/>
</dbReference>
<dbReference type="InterPro" id="IPR007803">
    <property type="entry name" value="Asp/Arg/Pro-Hydrxlase"/>
</dbReference>
<reference evidence="7 8" key="1">
    <citation type="journal article" date="2020" name="G3 (Bethesda)">
        <title>Improved Reference Genome for Cyclotella cryptica CCMP332, a Model for Cell Wall Morphogenesis, Salinity Adaptation, and Lipid Production in Diatoms (Bacillariophyta).</title>
        <authorList>
            <person name="Roberts W.R."/>
            <person name="Downey K.M."/>
            <person name="Ruck E.C."/>
            <person name="Traller J.C."/>
            <person name="Alverson A.J."/>
        </authorList>
    </citation>
    <scope>NUCLEOTIDE SEQUENCE [LARGE SCALE GENOMIC DNA]</scope>
    <source>
        <strain evidence="7 8">CCMP332</strain>
    </source>
</reference>
<evidence type="ECO:0000256" key="4">
    <source>
        <dbReference type="ARBA" id="ARBA00022833"/>
    </source>
</evidence>
<name>A0ABD3PE86_9STRA</name>
<keyword evidence="4" id="KW-0862">Zinc</keyword>
<dbReference type="SUPFAM" id="SSF51197">
    <property type="entry name" value="Clavaminate synthase-like"/>
    <property type="match status" value="1"/>
</dbReference>
<gene>
    <name evidence="7" type="ORF">HJC23_001414</name>
</gene>
<dbReference type="PROSITE" id="PS50865">
    <property type="entry name" value="ZF_MYND_2"/>
    <property type="match status" value="1"/>
</dbReference>
<evidence type="ECO:0000313" key="7">
    <source>
        <dbReference type="EMBL" id="KAL3786017.1"/>
    </source>
</evidence>
<dbReference type="Proteomes" id="UP001516023">
    <property type="component" value="Unassembled WGS sequence"/>
</dbReference>
<dbReference type="SUPFAM" id="SSF144232">
    <property type="entry name" value="HIT/MYND zinc finger-like"/>
    <property type="match status" value="1"/>
</dbReference>
<dbReference type="GO" id="GO:0008270">
    <property type="term" value="F:zinc ion binding"/>
    <property type="evidence" value="ECO:0007669"/>
    <property type="project" value="UniProtKB-KW"/>
</dbReference>
<evidence type="ECO:0000256" key="2">
    <source>
        <dbReference type="ARBA" id="ARBA00022723"/>
    </source>
</evidence>
<accession>A0ABD3PE86</accession>
<protein>
    <recommendedName>
        <fullName evidence="6">MYND-type domain-containing protein</fullName>
    </recommendedName>
</protein>
<feature type="domain" description="MYND-type" evidence="6">
    <location>
        <begin position="13"/>
        <end position="64"/>
    </location>
</feature>
<evidence type="ECO:0000256" key="1">
    <source>
        <dbReference type="ARBA" id="ARBA00007730"/>
    </source>
</evidence>
<keyword evidence="3 5" id="KW-0863">Zinc-finger</keyword>
<dbReference type="EMBL" id="JABMIG020000204">
    <property type="protein sequence ID" value="KAL3786017.1"/>
    <property type="molecule type" value="Genomic_DNA"/>
</dbReference>
<evidence type="ECO:0000313" key="8">
    <source>
        <dbReference type="Proteomes" id="UP001516023"/>
    </source>
</evidence>
<dbReference type="Gene3D" id="2.60.120.330">
    <property type="entry name" value="B-lactam Antibiotic, Isopenicillin N Synthase, Chain"/>
    <property type="match status" value="1"/>
</dbReference>
<evidence type="ECO:0000259" key="6">
    <source>
        <dbReference type="PROSITE" id="PS50865"/>
    </source>
</evidence>
<dbReference type="InterPro" id="IPR039038">
    <property type="entry name" value="ASPH"/>
</dbReference>